<evidence type="ECO:0000259" key="2">
    <source>
        <dbReference type="Pfam" id="PF08585"/>
    </source>
</evidence>
<proteinExistence type="predicted"/>
<comment type="caution">
    <text evidence="4">The sequence shown here is derived from an EMBL/GenBank/DDBJ whole genome shotgun (WGS) entry which is preliminary data.</text>
</comment>
<dbReference type="InterPro" id="IPR013894">
    <property type="entry name" value="RMI1_OB"/>
</dbReference>
<dbReference type="InterPro" id="IPR049363">
    <property type="entry name" value="RMI1_N"/>
</dbReference>
<feature type="domain" description="RecQ mediated genome instability protein 1 OB-fold" evidence="2">
    <location>
        <begin position="85"/>
        <end position="214"/>
    </location>
</feature>
<dbReference type="VEuPathDB" id="FungiDB:PV10_00249"/>
<name>A0A438NI64_EXOME</name>
<protein>
    <submittedName>
        <fullName evidence="4">Uncharacterized protein</fullName>
    </submittedName>
</protein>
<evidence type="ECO:0000259" key="3">
    <source>
        <dbReference type="Pfam" id="PF21000"/>
    </source>
</evidence>
<dbReference type="EMBL" id="NAJM01000002">
    <property type="protein sequence ID" value="RVX75411.1"/>
    <property type="molecule type" value="Genomic_DNA"/>
</dbReference>
<dbReference type="Pfam" id="PF08585">
    <property type="entry name" value="RMI1_N_C"/>
    <property type="match status" value="2"/>
</dbReference>
<evidence type="ECO:0000313" key="5">
    <source>
        <dbReference type="Proteomes" id="UP000288859"/>
    </source>
</evidence>
<dbReference type="OrthoDB" id="341511at2759"/>
<dbReference type="Gene3D" id="2.40.50.770">
    <property type="entry name" value="RecQ-mediated genome instability protein Rmi1, C-terminal domain"/>
    <property type="match status" value="1"/>
</dbReference>
<gene>
    <name evidence="4" type="ORF">B0A52_00764</name>
</gene>
<dbReference type="AlphaFoldDB" id="A0A438NI64"/>
<accession>A0A438NI64</accession>
<dbReference type="InterPro" id="IPR042470">
    <property type="entry name" value="RMI1_N_C_sf"/>
</dbReference>
<feature type="region of interest" description="Disordered" evidence="1">
    <location>
        <begin position="144"/>
        <end position="165"/>
    </location>
</feature>
<feature type="domain" description="RecQ mediated genome instability protein 1 OB-fold" evidence="2">
    <location>
        <begin position="235"/>
        <end position="285"/>
    </location>
</feature>
<sequence>MSHNPNNPTPTATDTVLHPLHGQISSQLASRHSLIVSPNWLTNFLSSRGANLPPLPALVSTAHFRILASDITTSLSPAGGQEVLPRAVDDVNVKELRLQASVLVQVLDVVDVGSSKWSQVEAIERVERGEEIRGREVIRTVGGIADDNDTTTNTTTSTTTTTTTNSANTYAGAELQSASKLSAGPHKLVLQDAKGVRVMAFELVKIPKIGLSTAASASLPTATVQAQRQNDSLHINGENPGTFIGVKLLLSPGTLVRRGMVMLTPDTCVVLGGKVDAWDKKWKADRKATLTALVAEAAAG</sequence>
<dbReference type="Proteomes" id="UP000288859">
    <property type="component" value="Unassembled WGS sequence"/>
</dbReference>
<evidence type="ECO:0000313" key="4">
    <source>
        <dbReference type="EMBL" id="RVX75411.1"/>
    </source>
</evidence>
<reference evidence="4 5" key="1">
    <citation type="submission" date="2017-03" db="EMBL/GenBank/DDBJ databases">
        <title>Genomes of endolithic fungi from Antarctica.</title>
        <authorList>
            <person name="Coleine C."/>
            <person name="Masonjones S."/>
            <person name="Stajich J.E."/>
        </authorList>
    </citation>
    <scope>NUCLEOTIDE SEQUENCE [LARGE SCALE GENOMIC DNA]</scope>
    <source>
        <strain evidence="4 5">CCFEE 6314</strain>
    </source>
</reference>
<dbReference type="Pfam" id="PF21000">
    <property type="entry name" value="RMI1_N_N"/>
    <property type="match status" value="1"/>
</dbReference>
<evidence type="ECO:0000256" key="1">
    <source>
        <dbReference type="SAM" id="MobiDB-lite"/>
    </source>
</evidence>
<organism evidence="4 5">
    <name type="scientific">Exophiala mesophila</name>
    <name type="common">Black yeast-like fungus</name>
    <dbReference type="NCBI Taxonomy" id="212818"/>
    <lineage>
        <taxon>Eukaryota</taxon>
        <taxon>Fungi</taxon>
        <taxon>Dikarya</taxon>
        <taxon>Ascomycota</taxon>
        <taxon>Pezizomycotina</taxon>
        <taxon>Eurotiomycetes</taxon>
        <taxon>Chaetothyriomycetidae</taxon>
        <taxon>Chaetothyriales</taxon>
        <taxon>Herpotrichiellaceae</taxon>
        <taxon>Exophiala</taxon>
    </lineage>
</organism>
<dbReference type="SMART" id="SM01161">
    <property type="entry name" value="DUF1767"/>
    <property type="match status" value="1"/>
</dbReference>
<feature type="domain" description="RMI1 N-terminal" evidence="3">
    <location>
        <begin position="28"/>
        <end position="74"/>
    </location>
</feature>
<feature type="compositionally biased region" description="Low complexity" evidence="1">
    <location>
        <begin position="150"/>
        <end position="165"/>
    </location>
</feature>